<comment type="caution">
    <text evidence="1">The sequence shown here is derived from an EMBL/GenBank/DDBJ whole genome shotgun (WGS) entry which is preliminary data.</text>
</comment>
<dbReference type="Pfam" id="PF01135">
    <property type="entry name" value="PCMT"/>
    <property type="match status" value="1"/>
</dbReference>
<organism evidence="1 2">
    <name type="scientific">Qipengyuania atrilutea</name>
    <dbReference type="NCBI Taxonomy" id="2744473"/>
    <lineage>
        <taxon>Bacteria</taxon>
        <taxon>Pseudomonadati</taxon>
        <taxon>Pseudomonadota</taxon>
        <taxon>Alphaproteobacteria</taxon>
        <taxon>Sphingomonadales</taxon>
        <taxon>Erythrobacteraceae</taxon>
        <taxon>Qipengyuania</taxon>
    </lineage>
</organism>
<reference evidence="1 2" key="1">
    <citation type="submission" date="2020-06" db="EMBL/GenBank/DDBJ databases">
        <title>Altererythrobacter sp. HHU K3-1.</title>
        <authorList>
            <person name="Zhang D."/>
            <person name="Xue H."/>
        </authorList>
    </citation>
    <scope>NUCLEOTIDE SEQUENCE [LARGE SCALE GENOMIC DNA]</scope>
    <source>
        <strain evidence="1 2">HHU K3-1</strain>
    </source>
</reference>
<keyword evidence="1" id="KW-0489">Methyltransferase</keyword>
<keyword evidence="1" id="KW-0808">Transferase</keyword>
<keyword evidence="2" id="KW-1185">Reference proteome</keyword>
<dbReference type="AlphaFoldDB" id="A0A850H1S2"/>
<sequence>MIDSQLRTSGVNADFVLNRMRSVAREDFVPEGLRASAYVDRSLKFPDGGVMAPPVFYGMMLEEARPTASDHVLIVDGGSGYLGALATPLAGSVTTVTPADAFKEANGDTPFTLVLIDGAIEEMPAALVRRMADDARVVTGLVRDGVTRIARGRKSGDGVAFAPLGELGIPRLTQFDRKKAWQF</sequence>
<proteinExistence type="predicted"/>
<evidence type="ECO:0000313" key="2">
    <source>
        <dbReference type="Proteomes" id="UP000561438"/>
    </source>
</evidence>
<dbReference type="InterPro" id="IPR029063">
    <property type="entry name" value="SAM-dependent_MTases_sf"/>
</dbReference>
<dbReference type="Proteomes" id="UP000561438">
    <property type="component" value="Unassembled WGS sequence"/>
</dbReference>
<evidence type="ECO:0000313" key="1">
    <source>
        <dbReference type="EMBL" id="NVD44480.1"/>
    </source>
</evidence>
<dbReference type="Gene3D" id="3.40.50.150">
    <property type="entry name" value="Vaccinia Virus protein VP39"/>
    <property type="match status" value="1"/>
</dbReference>
<gene>
    <name evidence="1" type="ORF">HUV48_05545</name>
</gene>
<dbReference type="EMBL" id="JABWGV010000002">
    <property type="protein sequence ID" value="NVD44480.1"/>
    <property type="molecule type" value="Genomic_DNA"/>
</dbReference>
<dbReference type="GO" id="GO:0032259">
    <property type="term" value="P:methylation"/>
    <property type="evidence" value="ECO:0007669"/>
    <property type="project" value="UniProtKB-KW"/>
</dbReference>
<name>A0A850H1S2_9SPHN</name>
<dbReference type="GO" id="GO:0008168">
    <property type="term" value="F:methyltransferase activity"/>
    <property type="evidence" value="ECO:0007669"/>
    <property type="project" value="UniProtKB-KW"/>
</dbReference>
<protein>
    <submittedName>
        <fullName evidence="1">Protein-L-isoaspartate O-methyltransferase</fullName>
    </submittedName>
</protein>
<accession>A0A850H1S2</accession>
<dbReference type="SUPFAM" id="SSF53335">
    <property type="entry name" value="S-adenosyl-L-methionine-dependent methyltransferases"/>
    <property type="match status" value="1"/>
</dbReference>